<dbReference type="PANTHER" id="PTHR34385">
    <property type="entry name" value="D-ALANYL-D-ALANINE CARBOXYPEPTIDASE"/>
    <property type="match status" value="1"/>
</dbReference>
<evidence type="ECO:0000259" key="1">
    <source>
        <dbReference type="Pfam" id="PF02557"/>
    </source>
</evidence>
<gene>
    <name evidence="2" type="ORF">FYJ50_08645</name>
</gene>
<dbReference type="SUPFAM" id="SSF55166">
    <property type="entry name" value="Hedgehog/DD-peptidase"/>
    <property type="match status" value="1"/>
</dbReference>
<dbReference type="GO" id="GO:0006508">
    <property type="term" value="P:proteolysis"/>
    <property type="evidence" value="ECO:0007669"/>
    <property type="project" value="InterPro"/>
</dbReference>
<dbReference type="InterPro" id="IPR052179">
    <property type="entry name" value="DD-CPase-like"/>
</dbReference>
<reference evidence="2 3" key="1">
    <citation type="submission" date="2019-08" db="EMBL/GenBank/DDBJ databases">
        <title>In-depth cultivation of the pig gut microbiome towards novel bacterial diversity and tailored functional studies.</title>
        <authorList>
            <person name="Wylensek D."/>
            <person name="Hitch T.C.A."/>
            <person name="Clavel T."/>
        </authorList>
    </citation>
    <scope>NUCLEOTIDE SEQUENCE [LARGE SCALE GENOMIC DNA]</scope>
    <source>
        <strain evidence="2 3">LKV-178-WT-2G</strain>
    </source>
</reference>
<dbReference type="InterPro" id="IPR009045">
    <property type="entry name" value="Zn_M74/Hedgehog-like"/>
</dbReference>
<dbReference type="AlphaFoldDB" id="A0A7X2N4Z9"/>
<name>A0A7X2N4Z9_9FIRM</name>
<dbReference type="PANTHER" id="PTHR34385:SF1">
    <property type="entry name" value="PEPTIDOGLYCAN L-ALANYL-D-GLUTAMATE ENDOPEPTIDASE CWLK"/>
    <property type="match status" value="1"/>
</dbReference>
<dbReference type="GO" id="GO:0008233">
    <property type="term" value="F:peptidase activity"/>
    <property type="evidence" value="ECO:0007669"/>
    <property type="project" value="InterPro"/>
</dbReference>
<dbReference type="InterPro" id="IPR058193">
    <property type="entry name" value="VanY/YodJ_core_dom"/>
</dbReference>
<dbReference type="Pfam" id="PF02557">
    <property type="entry name" value="VanY"/>
    <property type="match status" value="1"/>
</dbReference>
<keyword evidence="3" id="KW-1185">Reference proteome</keyword>
<protein>
    <submittedName>
        <fullName evidence="2">M15 family metallopeptidase</fullName>
    </submittedName>
</protein>
<organism evidence="2 3">
    <name type="scientific">Floccifex porci</name>
    <dbReference type="NCBI Taxonomy" id="2606629"/>
    <lineage>
        <taxon>Bacteria</taxon>
        <taxon>Bacillati</taxon>
        <taxon>Bacillota</taxon>
        <taxon>Erysipelotrichia</taxon>
        <taxon>Erysipelotrichales</taxon>
        <taxon>Erysipelotrichaceae</taxon>
        <taxon>Floccifex</taxon>
    </lineage>
</organism>
<dbReference type="CDD" id="cd14852">
    <property type="entry name" value="LD-carboxypeptidase"/>
    <property type="match status" value="1"/>
</dbReference>
<dbReference type="EMBL" id="VUMM01000021">
    <property type="protein sequence ID" value="MSS02153.1"/>
    <property type="molecule type" value="Genomic_DNA"/>
</dbReference>
<evidence type="ECO:0000313" key="2">
    <source>
        <dbReference type="EMBL" id="MSS02153.1"/>
    </source>
</evidence>
<dbReference type="Proteomes" id="UP000470082">
    <property type="component" value="Unassembled WGS sequence"/>
</dbReference>
<proteinExistence type="predicted"/>
<evidence type="ECO:0000313" key="3">
    <source>
        <dbReference type="Proteomes" id="UP000470082"/>
    </source>
</evidence>
<feature type="domain" description="D-alanyl-D-alanine carboxypeptidase-like core" evidence="1">
    <location>
        <begin position="154"/>
        <end position="274"/>
    </location>
</feature>
<dbReference type="InterPro" id="IPR003709">
    <property type="entry name" value="VanY-like_core_dom"/>
</dbReference>
<accession>A0A7X2N4Z9</accession>
<sequence length="298" mass="33784">MEGKFAKPGNYLVEVKYQILFFNQSKTIQIKVEDRTKPVIKQKNEIKVDVNDKDHDFSSYFEIEELSDYDISFDLEKVDFSSSGIYEATIIVEDIYHNVSSSSFEIEVEETTNNLVSNIQSSSTTAEPCIVNGILVVNKKHSLPSNYAPGENIEAKSQFLKLIADMKADGLQVSDSYSGFRSYEYQNSLYWNYVNSYGQQQADTFSARAGYSEHQTGLAFDLMQPNGALLQSYNESVWLANNAHRYGFIVRYPYGKEAITGYVAEPWHIRYVGDQATAIYQSGLCLEEYLGIQGGDYN</sequence>
<comment type="caution">
    <text evidence="2">The sequence shown here is derived from an EMBL/GenBank/DDBJ whole genome shotgun (WGS) entry which is preliminary data.</text>
</comment>
<dbReference type="Gene3D" id="3.30.1380.10">
    <property type="match status" value="1"/>
</dbReference>